<dbReference type="Proteomes" id="UP000078397">
    <property type="component" value="Unassembled WGS sequence"/>
</dbReference>
<dbReference type="AlphaFoldDB" id="A0A179G9L2"/>
<accession>A0A179G9L2</accession>
<evidence type="ECO:0000256" key="5">
    <source>
        <dbReference type="ARBA" id="ARBA00022525"/>
    </source>
</evidence>
<dbReference type="GO" id="GO:0046872">
    <property type="term" value="F:metal ion binding"/>
    <property type="evidence" value="ECO:0007669"/>
    <property type="project" value="UniProtKB-KW"/>
</dbReference>
<keyword evidence="8" id="KW-0378">Hydrolase</keyword>
<dbReference type="KEGG" id="pchm:VFPPC_01741"/>
<dbReference type="EMBL" id="LSBJ02000001">
    <property type="protein sequence ID" value="OAQ74180.1"/>
    <property type="molecule type" value="Genomic_DNA"/>
</dbReference>
<dbReference type="RefSeq" id="XP_018150263.1">
    <property type="nucleotide sequence ID" value="XM_018281515.1"/>
</dbReference>
<organism evidence="12 13">
    <name type="scientific">Pochonia chlamydosporia 170</name>
    <dbReference type="NCBI Taxonomy" id="1380566"/>
    <lineage>
        <taxon>Eukaryota</taxon>
        <taxon>Fungi</taxon>
        <taxon>Dikarya</taxon>
        <taxon>Ascomycota</taxon>
        <taxon>Pezizomycotina</taxon>
        <taxon>Sordariomycetes</taxon>
        <taxon>Hypocreomycetidae</taxon>
        <taxon>Hypocreales</taxon>
        <taxon>Clavicipitaceae</taxon>
        <taxon>Pochonia</taxon>
    </lineage>
</organism>
<dbReference type="OrthoDB" id="7202371at2759"/>
<evidence type="ECO:0000256" key="2">
    <source>
        <dbReference type="ARBA" id="ARBA00004613"/>
    </source>
</evidence>
<evidence type="ECO:0000256" key="7">
    <source>
        <dbReference type="ARBA" id="ARBA00022729"/>
    </source>
</evidence>
<dbReference type="InterPro" id="IPR006330">
    <property type="entry name" value="Ado/ade_deaminase"/>
</dbReference>
<dbReference type="SUPFAM" id="SSF51556">
    <property type="entry name" value="Metallo-dependent hydrolases"/>
    <property type="match status" value="1"/>
</dbReference>
<dbReference type="GeneID" id="28845509"/>
<dbReference type="FunFam" id="3.20.20.140:FF:000017">
    <property type="entry name" value="Adenosine deaminase 2"/>
    <property type="match status" value="1"/>
</dbReference>
<dbReference type="Pfam" id="PF00962">
    <property type="entry name" value="A_deaminase"/>
    <property type="match status" value="1"/>
</dbReference>
<keyword evidence="7" id="KW-0732">Signal</keyword>
<comment type="similarity">
    <text evidence="3">Belongs to the metallo-dependent hydrolases superfamily. Adenosine and AMP deaminases family. ADGF subfamily.</text>
</comment>
<keyword evidence="6" id="KW-0479">Metal-binding</keyword>
<protein>
    <recommendedName>
        <fullName evidence="4">adenosine deaminase</fullName>
        <ecNumber evidence="4">3.5.4.4</ecNumber>
    </recommendedName>
</protein>
<evidence type="ECO:0000256" key="1">
    <source>
        <dbReference type="ARBA" id="ARBA00001947"/>
    </source>
</evidence>
<dbReference type="GO" id="GO:0005576">
    <property type="term" value="C:extracellular region"/>
    <property type="evidence" value="ECO:0007669"/>
    <property type="project" value="UniProtKB-SubCell"/>
</dbReference>
<feature type="domain" description="Adenosine deaminase" evidence="11">
    <location>
        <begin position="333"/>
        <end position="638"/>
    </location>
</feature>
<sequence length="677" mass="77354">MSRGGIYKSLYMGRLALKTPRKRSANKPPLSGHSNHFRPTKRRTPPIMSLHDKPTAASDAEESLYDKLAKASDADKVAASKIIEAQETGLRERHSKRVDTLGFPGTYSGRVEYEMARAEMKKREKDLDFDSRCRADASPGEIKAEEIIQMLRQKDREQIYDRAPPRHGHANQAHKRFAGDHFLSNIDLIEQTELFKVARQMPKGTHLHIHLNACLQPSVLLDMAAEMDEMYIWSDRALIHLPSDPDGKPNRRRYLNFDACAIEFSIKKGTVSKTGNLFSENYEPKQLMRFKEFIRRWNKQAPYGDLNAMQWLQEKVQFNEEEAHGPLQTAGGAWELFNNRTRMMKGLFNYETAFRTYIRLLLQDFVGEKILYAEIRPTFMSTNYLFTDKGKRLDNKGIMRIIVDEVTSFLKNRGQNGQVAGNGPFHGIKVIYCTPRSLPNKSIEVALRECREFNKLFPGWIAGFDLVGEEGQGKPLHEFADEFQKFKRDCADEDVEIPFLFHCGETLDMDTDTDGNLIDALLLGAKRIAHGFALTKHPHIMEQMKARGVCLELCPISNEILGLTPRVAGHSMYSLLANNVHCTVNSDNGTIFRSSLSHDFYQVLIGRGGLGLYGWKQLALWSIDHACLDGEEKKKVLKSWEGQWEDFLKWIEKQYGDELLKWEQESNKRSSSGLGKV</sequence>
<evidence type="ECO:0000313" key="13">
    <source>
        <dbReference type="Proteomes" id="UP000078397"/>
    </source>
</evidence>
<dbReference type="GO" id="GO:0004000">
    <property type="term" value="F:adenosine deaminase activity"/>
    <property type="evidence" value="ECO:0007669"/>
    <property type="project" value="TreeGrafter"/>
</dbReference>
<evidence type="ECO:0000256" key="10">
    <source>
        <dbReference type="SAM" id="MobiDB-lite"/>
    </source>
</evidence>
<gene>
    <name evidence="12" type="ORF">VFPPC_01741</name>
</gene>
<evidence type="ECO:0000313" key="12">
    <source>
        <dbReference type="EMBL" id="OAQ74180.1"/>
    </source>
</evidence>
<comment type="catalytic activity">
    <reaction evidence="9">
        <text>adenosine + H2O + H(+) = inosine + NH4(+)</text>
        <dbReference type="Rhea" id="RHEA:24408"/>
        <dbReference type="ChEBI" id="CHEBI:15377"/>
        <dbReference type="ChEBI" id="CHEBI:15378"/>
        <dbReference type="ChEBI" id="CHEBI:16335"/>
        <dbReference type="ChEBI" id="CHEBI:17596"/>
        <dbReference type="ChEBI" id="CHEBI:28938"/>
        <dbReference type="EC" id="3.5.4.4"/>
    </reaction>
</comment>
<evidence type="ECO:0000256" key="3">
    <source>
        <dbReference type="ARBA" id="ARBA00006083"/>
    </source>
</evidence>
<comment type="subcellular location">
    <subcellularLocation>
        <location evidence="2">Secreted</location>
    </subcellularLocation>
</comment>
<evidence type="ECO:0000256" key="8">
    <source>
        <dbReference type="ARBA" id="ARBA00022801"/>
    </source>
</evidence>
<evidence type="ECO:0000256" key="9">
    <source>
        <dbReference type="ARBA" id="ARBA00047764"/>
    </source>
</evidence>
<feature type="region of interest" description="Disordered" evidence="10">
    <location>
        <begin position="18"/>
        <end position="56"/>
    </location>
</feature>
<evidence type="ECO:0000259" key="11">
    <source>
        <dbReference type="Pfam" id="PF00962"/>
    </source>
</evidence>
<evidence type="ECO:0000256" key="6">
    <source>
        <dbReference type="ARBA" id="ARBA00022723"/>
    </source>
</evidence>
<dbReference type="PANTHER" id="PTHR11409:SF37">
    <property type="entry name" value="ADENOSINE DEAMINASE DOMAIN-CONTAINING PROTEIN"/>
    <property type="match status" value="1"/>
</dbReference>
<dbReference type="STRING" id="1380566.A0A179G9L2"/>
<dbReference type="InterPro" id="IPR032466">
    <property type="entry name" value="Metal_Hydrolase"/>
</dbReference>
<keyword evidence="13" id="KW-1185">Reference proteome</keyword>
<dbReference type="InterPro" id="IPR001365">
    <property type="entry name" value="A_deaminase_dom"/>
</dbReference>
<dbReference type="PANTHER" id="PTHR11409">
    <property type="entry name" value="ADENOSINE DEAMINASE"/>
    <property type="match status" value="1"/>
</dbReference>
<evidence type="ECO:0000256" key="4">
    <source>
        <dbReference type="ARBA" id="ARBA00012784"/>
    </source>
</evidence>
<dbReference type="Gene3D" id="3.20.20.140">
    <property type="entry name" value="Metal-dependent hydrolases"/>
    <property type="match status" value="1"/>
</dbReference>
<proteinExistence type="inferred from homology"/>
<keyword evidence="5" id="KW-0964">Secreted</keyword>
<dbReference type="EC" id="3.5.4.4" evidence="4"/>
<feature type="compositionally biased region" description="Basic residues" evidence="10">
    <location>
        <begin position="35"/>
        <end position="44"/>
    </location>
</feature>
<comment type="caution">
    <text evidence="12">The sequence shown here is derived from an EMBL/GenBank/DDBJ whole genome shotgun (WGS) entry which is preliminary data.</text>
</comment>
<reference evidence="12 13" key="1">
    <citation type="journal article" date="2016" name="PLoS Pathog.">
        <title>Biosynthesis of antibiotic leucinostatins in bio-control fungus Purpureocillium lilacinum and their inhibition on phytophthora revealed by genome mining.</title>
        <authorList>
            <person name="Wang G."/>
            <person name="Liu Z."/>
            <person name="Lin R."/>
            <person name="Li E."/>
            <person name="Mao Z."/>
            <person name="Ling J."/>
            <person name="Yang Y."/>
            <person name="Yin W.B."/>
            <person name="Xie B."/>
        </authorList>
    </citation>
    <scope>NUCLEOTIDE SEQUENCE [LARGE SCALE GENOMIC DNA]</scope>
    <source>
        <strain evidence="12">170</strain>
    </source>
</reference>
<comment type="cofactor">
    <cofactor evidence="1">
        <name>Zn(2+)</name>
        <dbReference type="ChEBI" id="CHEBI:29105"/>
    </cofactor>
</comment>
<dbReference type="GO" id="GO:0046103">
    <property type="term" value="P:inosine biosynthetic process"/>
    <property type="evidence" value="ECO:0007669"/>
    <property type="project" value="TreeGrafter"/>
</dbReference>
<name>A0A179G9L2_METCM</name>
<dbReference type="GO" id="GO:0006154">
    <property type="term" value="P:adenosine catabolic process"/>
    <property type="evidence" value="ECO:0007669"/>
    <property type="project" value="TreeGrafter"/>
</dbReference>